<evidence type="ECO:0000313" key="1">
    <source>
        <dbReference type="EMBL" id="KAJ7324884.1"/>
    </source>
</evidence>
<dbReference type="OrthoDB" id="410381at2759"/>
<protein>
    <submittedName>
        <fullName evidence="1">Uncharacterized protein</fullName>
    </submittedName>
</protein>
<sequence length="50" mass="6140">MYTLLKQRRLRWLGHVVRMDDGRIPKDLLYGELIKGKRPRGRPQLRYKDF</sequence>
<dbReference type="Proteomes" id="UP001142489">
    <property type="component" value="Unassembled WGS sequence"/>
</dbReference>
<evidence type="ECO:0000313" key="2">
    <source>
        <dbReference type="Proteomes" id="UP001142489"/>
    </source>
</evidence>
<organism evidence="1 2">
    <name type="scientific">Phrynocephalus forsythii</name>
    <dbReference type="NCBI Taxonomy" id="171643"/>
    <lineage>
        <taxon>Eukaryota</taxon>
        <taxon>Metazoa</taxon>
        <taxon>Chordata</taxon>
        <taxon>Craniata</taxon>
        <taxon>Vertebrata</taxon>
        <taxon>Euteleostomi</taxon>
        <taxon>Lepidosauria</taxon>
        <taxon>Squamata</taxon>
        <taxon>Bifurcata</taxon>
        <taxon>Unidentata</taxon>
        <taxon>Episquamata</taxon>
        <taxon>Toxicofera</taxon>
        <taxon>Iguania</taxon>
        <taxon>Acrodonta</taxon>
        <taxon>Agamidae</taxon>
        <taxon>Agaminae</taxon>
        <taxon>Phrynocephalus</taxon>
    </lineage>
</organism>
<reference evidence="1" key="1">
    <citation type="journal article" date="2023" name="DNA Res.">
        <title>Chromosome-level genome assembly of Phrynocephalus forsythii using third-generation DNA sequencing and Hi-C analysis.</title>
        <authorList>
            <person name="Qi Y."/>
            <person name="Zhao W."/>
            <person name="Zhao Y."/>
            <person name="Niu C."/>
            <person name="Cao S."/>
            <person name="Zhang Y."/>
        </authorList>
    </citation>
    <scope>NUCLEOTIDE SEQUENCE</scope>
    <source>
        <tissue evidence="1">Muscle</tissue>
    </source>
</reference>
<accession>A0A9Q1B028</accession>
<name>A0A9Q1B028_9SAUR</name>
<gene>
    <name evidence="1" type="ORF">JRQ81_017904</name>
</gene>
<dbReference type="AlphaFoldDB" id="A0A9Q1B028"/>
<feature type="non-terminal residue" evidence="1">
    <location>
        <position position="50"/>
    </location>
</feature>
<proteinExistence type="predicted"/>
<dbReference type="EMBL" id="JAPFRF010000008">
    <property type="protein sequence ID" value="KAJ7324884.1"/>
    <property type="molecule type" value="Genomic_DNA"/>
</dbReference>
<comment type="caution">
    <text evidence="1">The sequence shown here is derived from an EMBL/GenBank/DDBJ whole genome shotgun (WGS) entry which is preliminary data.</text>
</comment>
<keyword evidence="2" id="KW-1185">Reference proteome</keyword>